<comment type="caution">
    <text evidence="2">The sequence shown here is derived from an EMBL/GenBank/DDBJ whole genome shotgun (WGS) entry which is preliminary data.</text>
</comment>
<evidence type="ECO:0000313" key="2">
    <source>
        <dbReference type="EMBL" id="GKX30450.1"/>
    </source>
</evidence>
<evidence type="ECO:0000259" key="1">
    <source>
        <dbReference type="Pfam" id="PF04230"/>
    </source>
</evidence>
<gene>
    <name evidence="2" type="ORF">SH1V18_29300</name>
</gene>
<accession>A0A9W6DFC8</accession>
<dbReference type="PANTHER" id="PTHR36836">
    <property type="entry name" value="COLANIC ACID BIOSYNTHESIS PROTEIN WCAK"/>
    <property type="match status" value="1"/>
</dbReference>
<feature type="domain" description="Polysaccharide pyruvyl transferase" evidence="1">
    <location>
        <begin position="14"/>
        <end position="294"/>
    </location>
</feature>
<sequence>MINIVISGYIGYSNCGDDAILLAICEGIRELNIEANITALSKNPTITMRDNNIKSVYRFNWREVARTIKNADIIISGGGSLLQDTTSTRSLLYYLGIIRLAKFHNKKVMLYANGIGPIYKKINRLMTKYIVNKVDLITLRDDLSKRDLDSMKVTKPKIHVTADPVFSMNINKKRYKDLLKDNNIPLDKPLVGILFREWKNINYEEIIANVCDELIANKDVNIVFIPMEYKEDIDISKRIASRMKQNSYVLDEDLDSSSIIGVIGEMHMILSMRLHALLFAALSSVPMVGFVYDPKVSCYLDLLKMPSAGNVKELNKTYINDIVNDVYNNYDKYVNQLDEIKVEMRKKSELNNKYLLDLINSNID</sequence>
<keyword evidence="3" id="KW-1185">Reference proteome</keyword>
<dbReference type="Proteomes" id="UP001144256">
    <property type="component" value="Unassembled WGS sequence"/>
</dbReference>
<dbReference type="GO" id="GO:0016740">
    <property type="term" value="F:transferase activity"/>
    <property type="evidence" value="ECO:0007669"/>
    <property type="project" value="UniProtKB-KW"/>
</dbReference>
<dbReference type="EMBL" id="BRLB01000009">
    <property type="protein sequence ID" value="GKX30450.1"/>
    <property type="molecule type" value="Genomic_DNA"/>
</dbReference>
<proteinExistence type="predicted"/>
<reference evidence="2" key="1">
    <citation type="submission" date="2022-06" db="EMBL/GenBank/DDBJ databases">
        <title>Vallitalea longa sp. nov., an anaerobic bacterium isolated from marine sediment.</title>
        <authorList>
            <person name="Hirano S."/>
            <person name="Terahara T."/>
            <person name="Mori K."/>
            <person name="Hamada M."/>
            <person name="Matsumoto R."/>
            <person name="Kobayashi T."/>
        </authorList>
    </citation>
    <scope>NUCLEOTIDE SEQUENCE</scope>
    <source>
        <strain evidence="2">SH18-1</strain>
    </source>
</reference>
<dbReference type="SUPFAM" id="SSF53756">
    <property type="entry name" value="UDP-Glycosyltransferase/glycogen phosphorylase"/>
    <property type="match status" value="1"/>
</dbReference>
<protein>
    <submittedName>
        <fullName evidence="2">Polysaccharide pyruvyl transferase CsaB</fullName>
    </submittedName>
</protein>
<organism evidence="2 3">
    <name type="scientific">Vallitalea longa</name>
    <dbReference type="NCBI Taxonomy" id="2936439"/>
    <lineage>
        <taxon>Bacteria</taxon>
        <taxon>Bacillati</taxon>
        <taxon>Bacillota</taxon>
        <taxon>Clostridia</taxon>
        <taxon>Lachnospirales</taxon>
        <taxon>Vallitaleaceae</taxon>
        <taxon>Vallitalea</taxon>
    </lineage>
</organism>
<keyword evidence="2" id="KW-0808">Transferase</keyword>
<name>A0A9W6DFC8_9FIRM</name>
<dbReference type="InterPro" id="IPR007345">
    <property type="entry name" value="Polysacch_pyruvyl_Trfase"/>
</dbReference>
<dbReference type="InterPro" id="IPR019896">
    <property type="entry name" value="Polysacch_pyruvyl_Trfase_CsaB"/>
</dbReference>
<dbReference type="PANTHER" id="PTHR36836:SF1">
    <property type="entry name" value="COLANIC ACID BIOSYNTHESIS PROTEIN WCAK"/>
    <property type="match status" value="1"/>
</dbReference>
<dbReference type="Pfam" id="PF04230">
    <property type="entry name" value="PS_pyruv_trans"/>
    <property type="match status" value="1"/>
</dbReference>
<evidence type="ECO:0000313" key="3">
    <source>
        <dbReference type="Proteomes" id="UP001144256"/>
    </source>
</evidence>
<dbReference type="NCBIfam" id="TIGR03609">
    <property type="entry name" value="S_layer_CsaB"/>
    <property type="match status" value="1"/>
</dbReference>
<dbReference type="AlphaFoldDB" id="A0A9W6DFC8"/>
<dbReference type="RefSeq" id="WP_281816631.1">
    <property type="nucleotide sequence ID" value="NZ_BRLB01000009.1"/>
</dbReference>